<dbReference type="EMBL" id="LR792683">
    <property type="protein sequence ID" value="CAB3396354.1"/>
    <property type="molecule type" value="Genomic_DNA"/>
</dbReference>
<gene>
    <name evidence="2" type="ORF">COOX1_3600</name>
</gene>
<proteinExistence type="predicted"/>
<reference evidence="2 3" key="1">
    <citation type="submission" date="2020-04" db="EMBL/GenBank/DDBJ databases">
        <authorList>
            <person name="Hogendoorn C."/>
        </authorList>
    </citation>
    <scope>NUCLEOTIDE SEQUENCE [LARGE SCALE GENOMIC DNA]</scope>
    <source>
        <strain evidence="2">COOX1</strain>
    </source>
</reference>
<dbReference type="AlphaFoldDB" id="A0A6F9EJ84"/>
<evidence type="ECO:0000256" key="1">
    <source>
        <dbReference type="SAM" id="MobiDB-lite"/>
    </source>
</evidence>
<organism evidence="2 3">
    <name type="scientific">Kyrpidia spormannii</name>
    <dbReference type="NCBI Taxonomy" id="2055160"/>
    <lineage>
        <taxon>Bacteria</taxon>
        <taxon>Bacillati</taxon>
        <taxon>Bacillota</taxon>
        <taxon>Bacilli</taxon>
        <taxon>Bacillales</taxon>
        <taxon>Alicyclobacillaceae</taxon>
        <taxon>Kyrpidia</taxon>
    </lineage>
</organism>
<accession>A0A6F9EJ84</accession>
<feature type="region of interest" description="Disordered" evidence="1">
    <location>
        <begin position="1"/>
        <end position="38"/>
    </location>
</feature>
<evidence type="ECO:0000313" key="2">
    <source>
        <dbReference type="EMBL" id="CAB3396354.1"/>
    </source>
</evidence>
<feature type="compositionally biased region" description="Basic and acidic residues" evidence="1">
    <location>
        <begin position="14"/>
        <end position="30"/>
    </location>
</feature>
<dbReference type="Proteomes" id="UP000502196">
    <property type="component" value="Chromosome"/>
</dbReference>
<protein>
    <submittedName>
        <fullName evidence="2">Uncharacterized protein</fullName>
    </submittedName>
</protein>
<name>A0A6F9EJ84_9BACL</name>
<evidence type="ECO:0000313" key="3">
    <source>
        <dbReference type="Proteomes" id="UP000502196"/>
    </source>
</evidence>
<sequence length="82" mass="9397">MGLIDQNAPAKLDGYAHYHGSEKGGRPESGRKRKDAITSRNCGFTERRQINVVQRHHPRWRRNGELSILYDRSQRRGGPGSR</sequence>